<proteinExistence type="predicted"/>
<name>A0ABQ6MZU4_9STRA</name>
<dbReference type="EMBL" id="BRYB01003470">
    <property type="protein sequence ID" value="GMI37252.1"/>
    <property type="molecule type" value="Genomic_DNA"/>
</dbReference>
<protein>
    <submittedName>
        <fullName evidence="3">Uncharacterized protein</fullName>
    </submittedName>
</protein>
<comment type="caution">
    <text evidence="3">The sequence shown here is derived from an EMBL/GenBank/DDBJ whole genome shotgun (WGS) entry which is preliminary data.</text>
</comment>
<accession>A0ABQ6MZU4</accession>
<keyword evidence="2" id="KW-0472">Membrane</keyword>
<keyword evidence="4" id="KW-1185">Reference proteome</keyword>
<evidence type="ECO:0000313" key="4">
    <source>
        <dbReference type="Proteomes" id="UP001165060"/>
    </source>
</evidence>
<keyword evidence="2" id="KW-1133">Transmembrane helix</keyword>
<evidence type="ECO:0000256" key="1">
    <source>
        <dbReference type="SAM" id="MobiDB-lite"/>
    </source>
</evidence>
<organism evidence="3 4">
    <name type="scientific">Tetraparma gracilis</name>
    <dbReference type="NCBI Taxonomy" id="2962635"/>
    <lineage>
        <taxon>Eukaryota</taxon>
        <taxon>Sar</taxon>
        <taxon>Stramenopiles</taxon>
        <taxon>Ochrophyta</taxon>
        <taxon>Bolidophyceae</taxon>
        <taxon>Parmales</taxon>
        <taxon>Triparmaceae</taxon>
        <taxon>Tetraparma</taxon>
    </lineage>
</organism>
<evidence type="ECO:0000313" key="3">
    <source>
        <dbReference type="EMBL" id="GMI37252.1"/>
    </source>
</evidence>
<feature type="region of interest" description="Disordered" evidence="1">
    <location>
        <begin position="46"/>
        <end position="108"/>
    </location>
</feature>
<feature type="transmembrane region" description="Helical" evidence="2">
    <location>
        <begin position="12"/>
        <end position="29"/>
    </location>
</feature>
<sequence>MSWSNVWEDLLGPPLLILLFLLWLLFLVLRKIRELRSREYEAAVEMTQELDPRSGAESPPQEPNVKGTAPMASGYSRVVKYQPPPPAALEGSDLGGPESGSDSEVSCGDMAEEVLGDSVWEGAGRKDMV</sequence>
<gene>
    <name evidence="3" type="ORF">TeGR_g4111</name>
</gene>
<evidence type="ECO:0000256" key="2">
    <source>
        <dbReference type="SAM" id="Phobius"/>
    </source>
</evidence>
<reference evidence="3 4" key="1">
    <citation type="journal article" date="2023" name="Commun. Biol.">
        <title>Genome analysis of Parmales, the sister group of diatoms, reveals the evolutionary specialization of diatoms from phago-mixotrophs to photoautotrophs.</title>
        <authorList>
            <person name="Ban H."/>
            <person name="Sato S."/>
            <person name="Yoshikawa S."/>
            <person name="Yamada K."/>
            <person name="Nakamura Y."/>
            <person name="Ichinomiya M."/>
            <person name="Sato N."/>
            <person name="Blanc-Mathieu R."/>
            <person name="Endo H."/>
            <person name="Kuwata A."/>
            <person name="Ogata H."/>
        </authorList>
    </citation>
    <scope>NUCLEOTIDE SEQUENCE [LARGE SCALE GENOMIC DNA]</scope>
</reference>
<dbReference type="Proteomes" id="UP001165060">
    <property type="component" value="Unassembled WGS sequence"/>
</dbReference>
<keyword evidence="2" id="KW-0812">Transmembrane</keyword>